<evidence type="ECO:0000256" key="5">
    <source>
        <dbReference type="HAMAP-Rule" id="MF_01474"/>
    </source>
</evidence>
<dbReference type="InterPro" id="IPR036388">
    <property type="entry name" value="WH-like_DNA-bd_sf"/>
</dbReference>
<reference evidence="7" key="3">
    <citation type="submission" date="2016-10" db="EMBL/GenBank/DDBJ databases">
        <authorList>
            <person name="de Groot N.N."/>
        </authorList>
    </citation>
    <scope>NUCLEOTIDE SEQUENCE [LARGE SCALE GENOMIC DNA]</scope>
    <source>
        <strain evidence="7">DSM 16632</strain>
    </source>
</reference>
<dbReference type="EMBL" id="FOTL01000004">
    <property type="protein sequence ID" value="SFL26654.1"/>
    <property type="molecule type" value="Genomic_DNA"/>
</dbReference>
<dbReference type="OrthoDB" id="371836at2157"/>
<dbReference type="Pfam" id="PF01090">
    <property type="entry name" value="Ribosomal_S19e"/>
    <property type="match status" value="1"/>
</dbReference>
<dbReference type="Gene3D" id="1.10.10.10">
    <property type="entry name" value="Winged helix-like DNA-binding domain superfamily/Winged helix DNA-binding domain"/>
    <property type="match status" value="1"/>
</dbReference>
<evidence type="ECO:0000256" key="1">
    <source>
        <dbReference type="ARBA" id="ARBA00010014"/>
    </source>
</evidence>
<reference evidence="6 8" key="1">
    <citation type="journal article" date="2016" name="Genome Announc.">
        <title>Draft Genome Sequence of the Rumen Methanogen Methanobrevibacter olleyae YLM1.</title>
        <authorList>
            <person name="Kelly W.J."/>
            <person name="Li D."/>
            <person name="Lambie S.C."/>
            <person name="Cox F."/>
            <person name="Attwood G.T."/>
            <person name="Altermann E."/>
            <person name="Leahy S.C."/>
        </authorList>
    </citation>
    <scope>NUCLEOTIDE SEQUENCE [LARGE SCALE GENOMIC DNA]</scope>
    <source>
        <strain evidence="6 8">YLM1</strain>
    </source>
</reference>
<keyword evidence="2 5" id="KW-0689">Ribosomal protein</keyword>
<dbReference type="PANTHER" id="PTHR11710">
    <property type="entry name" value="40S RIBOSOMAL PROTEIN S19"/>
    <property type="match status" value="1"/>
</dbReference>
<dbReference type="GeneID" id="28488366"/>
<evidence type="ECO:0000313" key="7">
    <source>
        <dbReference type="EMBL" id="SFL26654.1"/>
    </source>
</evidence>
<dbReference type="SUPFAM" id="SSF46785">
    <property type="entry name" value="Winged helix' DNA-binding domain"/>
    <property type="match status" value="1"/>
</dbReference>
<dbReference type="GO" id="GO:0006412">
    <property type="term" value="P:translation"/>
    <property type="evidence" value="ECO:0007669"/>
    <property type="project" value="UniProtKB-UniRule"/>
</dbReference>
<evidence type="ECO:0000256" key="4">
    <source>
        <dbReference type="ARBA" id="ARBA00035143"/>
    </source>
</evidence>
<reference evidence="9" key="4">
    <citation type="submission" date="2016-10" db="EMBL/GenBank/DDBJ databases">
        <authorList>
            <person name="Varghese N."/>
        </authorList>
    </citation>
    <scope>NUCLEOTIDE SEQUENCE [LARGE SCALE GENOMIC DNA]</scope>
    <source>
        <strain evidence="9">DSM 16632</strain>
    </source>
</reference>
<comment type="similarity">
    <text evidence="1 5">Belongs to the eukaryotic ribosomal protein eS19 family.</text>
</comment>
<evidence type="ECO:0000313" key="9">
    <source>
        <dbReference type="Proteomes" id="UP000183442"/>
    </source>
</evidence>
<evidence type="ECO:0000313" key="8">
    <source>
        <dbReference type="Proteomes" id="UP000066376"/>
    </source>
</evidence>
<dbReference type="GO" id="GO:0003723">
    <property type="term" value="F:RNA binding"/>
    <property type="evidence" value="ECO:0007669"/>
    <property type="project" value="TreeGrafter"/>
</dbReference>
<dbReference type="GO" id="GO:0022627">
    <property type="term" value="C:cytosolic small ribosomal subunit"/>
    <property type="evidence" value="ECO:0007669"/>
    <property type="project" value="TreeGrafter"/>
</dbReference>
<comment type="subunit">
    <text evidence="5">Part of the 30S ribosomal subunit.</text>
</comment>
<keyword evidence="8" id="KW-1185">Reference proteome</keyword>
<gene>
    <name evidence="5" type="primary">rps19e</name>
    <name evidence="7" type="ORF">SAMN02910297_00384</name>
    <name evidence="6" type="ORF">YLM1_0068</name>
</gene>
<dbReference type="KEGG" id="mol:YLM1_0068"/>
<dbReference type="STRING" id="294671.YLM1_0068"/>
<dbReference type="InterPro" id="IPR027548">
    <property type="entry name" value="Ribosomal_eS19_archaeal"/>
</dbReference>
<dbReference type="AlphaFoldDB" id="A0A126QXQ8"/>
<dbReference type="Proteomes" id="UP000066376">
    <property type="component" value="Chromosome"/>
</dbReference>
<dbReference type="PATRIC" id="fig|294671.3.peg.67"/>
<name>A0A126QXQ8_METOL</name>
<dbReference type="NCBIfam" id="NF006811">
    <property type="entry name" value="PRK09333.1"/>
    <property type="match status" value="1"/>
</dbReference>
<protein>
    <recommendedName>
        <fullName evidence="4 5">Small ribosomal subunit protein eS19</fullName>
    </recommendedName>
</protein>
<sequence length="146" mass="16579">MTTVFDVPAELLINTVADEFKDNNDKIIAPEWTKLVKTGVHKERKPENIDWWYVRCASILRRVYIDGPVGVRSLRTFYGGKKDRGVNPEKFRKGSGSIVRVALHQLEDAGYVEKVDAGRIITPEGRSFLDNTSAELIKDIPELSKY</sequence>
<organism evidence="6 8">
    <name type="scientific">Methanobrevibacter olleyae</name>
    <dbReference type="NCBI Taxonomy" id="294671"/>
    <lineage>
        <taxon>Archaea</taxon>
        <taxon>Methanobacteriati</taxon>
        <taxon>Methanobacteriota</taxon>
        <taxon>Methanomada group</taxon>
        <taxon>Methanobacteria</taxon>
        <taxon>Methanobacteriales</taxon>
        <taxon>Methanobacteriaceae</taxon>
        <taxon>Methanobrevibacter</taxon>
    </lineage>
</organism>
<dbReference type="SMART" id="SM01413">
    <property type="entry name" value="Ribosomal_S19e"/>
    <property type="match status" value="1"/>
</dbReference>
<comment type="function">
    <text evidence="5">May be involved in maturation of the 30S ribosomal subunit.</text>
</comment>
<keyword evidence="3 5" id="KW-0687">Ribonucleoprotein</keyword>
<dbReference type="InterPro" id="IPR036390">
    <property type="entry name" value="WH_DNA-bd_sf"/>
</dbReference>
<dbReference type="GO" id="GO:0003735">
    <property type="term" value="F:structural constituent of ribosome"/>
    <property type="evidence" value="ECO:0007669"/>
    <property type="project" value="InterPro"/>
</dbReference>
<evidence type="ECO:0000256" key="2">
    <source>
        <dbReference type="ARBA" id="ARBA00022980"/>
    </source>
</evidence>
<dbReference type="PROSITE" id="PS00628">
    <property type="entry name" value="RIBOSOMAL_S19E"/>
    <property type="match status" value="1"/>
</dbReference>
<accession>A0A126QXQ8</accession>
<dbReference type="EMBL" id="CP014265">
    <property type="protein sequence ID" value="AMK14628.1"/>
    <property type="molecule type" value="Genomic_DNA"/>
</dbReference>
<reference evidence="8" key="2">
    <citation type="submission" date="2016-02" db="EMBL/GenBank/DDBJ databases">
        <title>The draft genome sequence of the rumen methanogen Methanobrevibacter olleyae YLM1.</title>
        <authorList>
            <consortium name="New Zealand Agricultural Greenhouse Gas Research Centre/Pastoral Greenhouse Gas Research Consortium"/>
            <person name="Kelly W.J."/>
            <person name="Li D."/>
            <person name="Lambie S.C."/>
            <person name="Attwood G.T."/>
            <person name="Altermann E."/>
            <person name="Leahy S.C."/>
        </authorList>
    </citation>
    <scope>NUCLEOTIDE SEQUENCE [LARGE SCALE GENOMIC DNA]</scope>
    <source>
        <strain evidence="8">YLM1</strain>
    </source>
</reference>
<dbReference type="FunFam" id="1.10.10.10:FF:000449">
    <property type="entry name" value="30S ribosomal protein S19e"/>
    <property type="match status" value="1"/>
</dbReference>
<dbReference type="PANTHER" id="PTHR11710:SF0">
    <property type="entry name" value="40S RIBOSOMAL PROTEIN S19"/>
    <property type="match status" value="1"/>
</dbReference>
<dbReference type="RefSeq" id="WP_067145205.1">
    <property type="nucleotide sequence ID" value="NZ_CP014265.1"/>
</dbReference>
<dbReference type="GO" id="GO:0000028">
    <property type="term" value="P:ribosomal small subunit assembly"/>
    <property type="evidence" value="ECO:0007669"/>
    <property type="project" value="TreeGrafter"/>
</dbReference>
<proteinExistence type="inferred from homology"/>
<dbReference type="Proteomes" id="UP000183442">
    <property type="component" value="Unassembled WGS sequence"/>
</dbReference>
<evidence type="ECO:0000256" key="3">
    <source>
        <dbReference type="ARBA" id="ARBA00023274"/>
    </source>
</evidence>
<evidence type="ECO:0000313" key="6">
    <source>
        <dbReference type="EMBL" id="AMK14628.1"/>
    </source>
</evidence>
<dbReference type="HAMAP" id="MF_01474">
    <property type="entry name" value="Ribosomal_eS19"/>
    <property type="match status" value="1"/>
</dbReference>
<dbReference type="InterPro" id="IPR001266">
    <property type="entry name" value="Ribosomal_eS19"/>
</dbReference>
<dbReference type="InterPro" id="IPR018277">
    <property type="entry name" value="Ribosomal_eS19_CS"/>
</dbReference>